<reference evidence="1 2" key="1">
    <citation type="submission" date="2022-01" db="EMBL/GenBank/DDBJ databases">
        <title>Whole genome-based taxonomy of the Shewanellaceae.</title>
        <authorList>
            <person name="Martin-Rodriguez A.J."/>
        </authorList>
    </citation>
    <scope>NUCLEOTIDE SEQUENCE [LARGE SCALE GENOMIC DNA]</scope>
    <source>
        <strain evidence="1 2">DSM 17177</strain>
    </source>
</reference>
<protein>
    <submittedName>
        <fullName evidence="1">Uncharacterized protein</fullName>
    </submittedName>
</protein>
<comment type="caution">
    <text evidence="1">The sequence shown here is derived from an EMBL/GenBank/DDBJ whole genome shotgun (WGS) entry which is preliminary data.</text>
</comment>
<evidence type="ECO:0000313" key="1">
    <source>
        <dbReference type="EMBL" id="MCL1126602.1"/>
    </source>
</evidence>
<organism evidence="1 2">
    <name type="scientific">Shewanella surugensis</name>
    <dbReference type="NCBI Taxonomy" id="212020"/>
    <lineage>
        <taxon>Bacteria</taxon>
        <taxon>Pseudomonadati</taxon>
        <taxon>Pseudomonadota</taxon>
        <taxon>Gammaproteobacteria</taxon>
        <taxon>Alteromonadales</taxon>
        <taxon>Shewanellaceae</taxon>
        <taxon>Shewanella</taxon>
    </lineage>
</organism>
<name>A0ABT0LFW5_9GAMM</name>
<dbReference type="EMBL" id="JAKIKS010000096">
    <property type="protein sequence ID" value="MCL1126602.1"/>
    <property type="molecule type" value="Genomic_DNA"/>
</dbReference>
<dbReference type="Gene3D" id="3.30.2440.10">
    <property type="entry name" value="Secreted effector protein SifA"/>
    <property type="match status" value="1"/>
</dbReference>
<feature type="non-terminal residue" evidence="1">
    <location>
        <position position="153"/>
    </location>
</feature>
<dbReference type="RefSeq" id="WP_248942018.1">
    <property type="nucleotide sequence ID" value="NZ_JAKIKS010000096.1"/>
</dbReference>
<evidence type="ECO:0000313" key="2">
    <source>
        <dbReference type="Proteomes" id="UP001203423"/>
    </source>
</evidence>
<keyword evidence="2" id="KW-1185">Reference proteome</keyword>
<sequence>MPTAIELNGSWFNRSISTSDIQDIKTAKSIDDVNSTWGKIADWFCGTNKEEAKQNLFIFMSRSESPENKIEAFNTLKSLVSPSFSEQNFIETYTGNIKEIKIQTIDLEEIFSFKIDILSYNDCTKVTERINKIDNKAITGQFLKDTNRADYFL</sequence>
<accession>A0ABT0LFW5</accession>
<proteinExistence type="predicted"/>
<gene>
    <name evidence="1" type="ORF">L2764_19450</name>
</gene>
<dbReference type="Proteomes" id="UP001203423">
    <property type="component" value="Unassembled WGS sequence"/>
</dbReference>